<keyword evidence="3" id="KW-0325">Glycoprotein</keyword>
<dbReference type="PANTHER" id="PTHR43903">
    <property type="entry name" value="NEUROLIGIN"/>
    <property type="match status" value="1"/>
</dbReference>
<gene>
    <name evidence="6" type="ORF">NEZAVI_LOCUS13070</name>
</gene>
<proteinExistence type="inferred from homology"/>
<dbReference type="InterPro" id="IPR002018">
    <property type="entry name" value="CarbesteraseB"/>
</dbReference>
<organism evidence="6 7">
    <name type="scientific">Nezara viridula</name>
    <name type="common">Southern green stink bug</name>
    <name type="synonym">Cimex viridulus</name>
    <dbReference type="NCBI Taxonomy" id="85310"/>
    <lineage>
        <taxon>Eukaryota</taxon>
        <taxon>Metazoa</taxon>
        <taxon>Ecdysozoa</taxon>
        <taxon>Arthropoda</taxon>
        <taxon>Hexapoda</taxon>
        <taxon>Insecta</taxon>
        <taxon>Pterygota</taxon>
        <taxon>Neoptera</taxon>
        <taxon>Paraneoptera</taxon>
        <taxon>Hemiptera</taxon>
        <taxon>Heteroptera</taxon>
        <taxon>Panheteroptera</taxon>
        <taxon>Pentatomomorpha</taxon>
        <taxon>Pentatomoidea</taxon>
        <taxon>Pentatomidae</taxon>
        <taxon>Pentatominae</taxon>
        <taxon>Nezara</taxon>
    </lineage>
</organism>
<dbReference type="Gene3D" id="3.40.50.1820">
    <property type="entry name" value="alpha/beta hydrolase"/>
    <property type="match status" value="1"/>
</dbReference>
<dbReference type="InterPro" id="IPR051093">
    <property type="entry name" value="Neuroligin/BSAL"/>
</dbReference>
<protein>
    <recommendedName>
        <fullName evidence="5">Carboxylesterase type B domain-containing protein</fullName>
    </recommendedName>
</protein>
<keyword evidence="2 4" id="KW-0732">Signal</keyword>
<feature type="domain" description="Carboxylesterase type B" evidence="5">
    <location>
        <begin position="22"/>
        <end position="136"/>
    </location>
</feature>
<dbReference type="SUPFAM" id="SSF53474">
    <property type="entry name" value="alpha/beta-Hydrolases"/>
    <property type="match status" value="1"/>
</dbReference>
<feature type="signal peptide" evidence="4">
    <location>
        <begin position="1"/>
        <end position="18"/>
    </location>
</feature>
<evidence type="ECO:0000256" key="2">
    <source>
        <dbReference type="ARBA" id="ARBA00022729"/>
    </source>
</evidence>
<feature type="chain" id="PRO_5040481052" description="Carboxylesterase type B domain-containing protein" evidence="4">
    <location>
        <begin position="19"/>
        <end position="186"/>
    </location>
</feature>
<comment type="similarity">
    <text evidence="1">Belongs to the type-B carboxylesterase/lipase family.</text>
</comment>
<evidence type="ECO:0000256" key="1">
    <source>
        <dbReference type="ARBA" id="ARBA00005964"/>
    </source>
</evidence>
<dbReference type="Pfam" id="PF00135">
    <property type="entry name" value="COesterase"/>
    <property type="match status" value="1"/>
</dbReference>
<keyword evidence="7" id="KW-1185">Reference proteome</keyword>
<evidence type="ECO:0000256" key="4">
    <source>
        <dbReference type="SAM" id="SignalP"/>
    </source>
</evidence>
<evidence type="ECO:0000259" key="5">
    <source>
        <dbReference type="Pfam" id="PF00135"/>
    </source>
</evidence>
<dbReference type="InterPro" id="IPR019819">
    <property type="entry name" value="Carboxylesterase_B_CS"/>
</dbReference>
<dbReference type="AlphaFoldDB" id="A0A9P0MTR7"/>
<evidence type="ECO:0000313" key="7">
    <source>
        <dbReference type="Proteomes" id="UP001152798"/>
    </source>
</evidence>
<reference evidence="6" key="1">
    <citation type="submission" date="2022-01" db="EMBL/GenBank/DDBJ databases">
        <authorList>
            <person name="King R."/>
        </authorList>
    </citation>
    <scope>NUCLEOTIDE SEQUENCE</scope>
</reference>
<dbReference type="EMBL" id="OV725082">
    <property type="protein sequence ID" value="CAH1404709.1"/>
    <property type="molecule type" value="Genomic_DNA"/>
</dbReference>
<sequence length="186" mass="21154">MWGLAVVVGLCCVLRADGGGPRIVSTRFGKIQGVVRAVGSGRHLKPIEVYLGVPYAMPPTGANRFSPTRTSPPWDGVRNADKHGPVCPQKLPDIRNETAALERMPRGRLDYLKRLLPYLQNQSEDCLYLNIYTPIQGWFSTKEIMAHEELDDFGSKWQRMPARSILRRRNLRALVTNREDWRSKLQ</sequence>
<name>A0A9P0MTR7_NEZVI</name>
<dbReference type="PROSITE" id="PS00941">
    <property type="entry name" value="CARBOXYLESTERASE_B_2"/>
    <property type="match status" value="1"/>
</dbReference>
<evidence type="ECO:0000256" key="3">
    <source>
        <dbReference type="ARBA" id="ARBA00023180"/>
    </source>
</evidence>
<dbReference type="InterPro" id="IPR029058">
    <property type="entry name" value="AB_hydrolase_fold"/>
</dbReference>
<dbReference type="OrthoDB" id="3200163at2759"/>
<dbReference type="Proteomes" id="UP001152798">
    <property type="component" value="Chromosome 6"/>
</dbReference>
<accession>A0A9P0MTR7</accession>
<evidence type="ECO:0000313" key="6">
    <source>
        <dbReference type="EMBL" id="CAH1404709.1"/>
    </source>
</evidence>